<dbReference type="PANTHER" id="PTHR12783">
    <property type="entry name" value="RALA BINDING PROTEIN 1 RALBP1"/>
    <property type="match status" value="1"/>
</dbReference>
<organism evidence="3 4">
    <name type="scientific">Cryptococcus depauperatus CBS 7841</name>
    <dbReference type="NCBI Taxonomy" id="1295531"/>
    <lineage>
        <taxon>Eukaryota</taxon>
        <taxon>Fungi</taxon>
        <taxon>Dikarya</taxon>
        <taxon>Basidiomycota</taxon>
        <taxon>Agaricomycotina</taxon>
        <taxon>Tremellomycetes</taxon>
        <taxon>Tremellales</taxon>
        <taxon>Cryptococcaceae</taxon>
        <taxon>Cryptococcus</taxon>
    </lineage>
</organism>
<proteinExistence type="predicted"/>
<protein>
    <recommendedName>
        <fullName evidence="2">Rho-GAP domain-containing protein</fullName>
    </recommendedName>
</protein>
<feature type="region of interest" description="Disordered" evidence="1">
    <location>
        <begin position="728"/>
        <end position="752"/>
    </location>
</feature>
<name>A0AAJ8JYE5_9TREE</name>
<feature type="region of interest" description="Disordered" evidence="1">
    <location>
        <begin position="946"/>
        <end position="980"/>
    </location>
</feature>
<feature type="region of interest" description="Disordered" evidence="1">
    <location>
        <begin position="206"/>
        <end position="303"/>
    </location>
</feature>
<dbReference type="RefSeq" id="XP_066071438.1">
    <property type="nucleotide sequence ID" value="XM_066215341.1"/>
</dbReference>
<dbReference type="SUPFAM" id="SSF48350">
    <property type="entry name" value="GTPase activation domain, GAP"/>
    <property type="match status" value="1"/>
</dbReference>
<dbReference type="PANTHER" id="PTHR12783:SF5">
    <property type="entry name" value="RALA-BINDING PROTEIN 1"/>
    <property type="match status" value="1"/>
</dbReference>
<dbReference type="SMART" id="SM00324">
    <property type="entry name" value="RhoGAP"/>
    <property type="match status" value="1"/>
</dbReference>
<sequence length="996" mass="107795">MAVNFSTCSCPPYQVDNNNTSVGKEQRRDSLRKRPSLNRPLSEISSNETKRRSNRSSAHSSKSRKDKESRPTSGVVEKVDSSVDTTTVRERMSTGKMLPQTITVNLNDYASKAQISALAPREGVAMASDLCTMVTSTTPSGTAPRQSSKERPELEPIGLSTKEQDEHGSAKQTSSCADEGDERMETLGDLDKELSAFLKVQRNSLRSVSAPSPGATYAEVTRPAQAPEPETHITYSTMSSVLVSSKPPPKSKPSWLKRANGAAGAALRSKTKSPALSEGSLGSSKNQLPPSLPSRRGKSKISESVSMANLQHFQSQSQPASDMTPLEPSKMLYATVASTLGHSSSPLPLPSRDNIGVNIRGRIAAWTSAAQGSGFSRSESTQNLQPQVTGSRSIPHSASRVFGHAGSAMQKGWAGLRSRGAGSSMSVSNMSSFGQPSSRREATCAPPLNGGHKSNINLHADYNDVQGHPCFTEDMIKRPAEGGGGKVFGREIIDAAREWRVVDAGFEVEGQTEWEMKRRRFLPAVVIRSCDYLHIWGPKEEGIFRISGRSSHLAALKKQFDSGADIDLRDCHPGDLDPHSVAGIFKTYIREYVVARKREAREKTEDLSSIREFEKEFDMLLRQLPQAHWFLLAEIVKLLDLIPKHSLTNRMTLNALMLSLGPSLNIPGFVVAELMDRHKDIFKEPLSPSTFGNGHDLIILGGVDIPFVAPPSAQSSTFSWEASSEDPLSLTKAKKPPKLTTRPSFTKLLGDSSMGLNKQKSIDTLLNIIGQEPPRVDVAVFPNSPLPRFSDDTTPHATPTRDNKRDTVVPFSAPPYITSTFSIPIAPSSATDPIEEVHYAPGTVEERSKLFSTPIADRYLAGHSTFASLRGSSGSFDTVGSATGSIFPSKISRPGSSASNTSATNPATIIRRGAPVFFQSAGVEGNRHARSMSALPFTTTLRDKEKENFRGQGIGAGVSRKRKDKLAKQGEEEGRAKRLSAGPGVLDELMLGDIPV</sequence>
<dbReference type="InterPro" id="IPR000198">
    <property type="entry name" value="RhoGAP_dom"/>
</dbReference>
<dbReference type="AlphaFoldDB" id="A0AAJ8JYE5"/>
<feature type="region of interest" description="Disordered" evidence="1">
    <location>
        <begin position="413"/>
        <end position="450"/>
    </location>
</feature>
<feature type="compositionally biased region" description="Basic and acidic residues" evidence="1">
    <location>
        <begin position="77"/>
        <end position="91"/>
    </location>
</feature>
<feature type="compositionally biased region" description="Basic and acidic residues" evidence="1">
    <location>
        <begin position="789"/>
        <end position="807"/>
    </location>
</feature>
<feature type="region of interest" description="Disordered" evidence="1">
    <location>
        <begin position="159"/>
        <end position="182"/>
    </location>
</feature>
<feature type="region of interest" description="Disordered" evidence="1">
    <location>
        <begin position="786"/>
        <end position="809"/>
    </location>
</feature>
<feature type="region of interest" description="Disordered" evidence="1">
    <location>
        <begin position="1"/>
        <end position="91"/>
    </location>
</feature>
<dbReference type="KEGG" id="cdep:91090188"/>
<accession>A0AAJ8JYE5</accession>
<gene>
    <name evidence="3" type="ORF">L203_105980</name>
</gene>
<keyword evidence="4" id="KW-1185">Reference proteome</keyword>
<evidence type="ECO:0000313" key="3">
    <source>
        <dbReference type="EMBL" id="WVN90738.1"/>
    </source>
</evidence>
<dbReference type="GO" id="GO:0005096">
    <property type="term" value="F:GTPase activator activity"/>
    <property type="evidence" value="ECO:0007669"/>
    <property type="project" value="InterPro"/>
</dbReference>
<dbReference type="CDD" id="cd00159">
    <property type="entry name" value="RhoGAP"/>
    <property type="match status" value="1"/>
</dbReference>
<dbReference type="Pfam" id="PF00620">
    <property type="entry name" value="RhoGAP"/>
    <property type="match status" value="1"/>
</dbReference>
<evidence type="ECO:0000259" key="2">
    <source>
        <dbReference type="PROSITE" id="PS50238"/>
    </source>
</evidence>
<reference evidence="3" key="1">
    <citation type="submission" date="2016-06" db="EMBL/GenBank/DDBJ databases">
        <authorList>
            <person name="Cuomo C."/>
            <person name="Litvintseva A."/>
            <person name="Heitman J."/>
            <person name="Chen Y."/>
            <person name="Sun S."/>
            <person name="Springer D."/>
            <person name="Dromer F."/>
            <person name="Young S."/>
            <person name="Zeng Q."/>
            <person name="Chapman S."/>
            <person name="Gujja S."/>
            <person name="Saif S."/>
            <person name="Birren B."/>
        </authorList>
    </citation>
    <scope>NUCLEOTIDE SEQUENCE</scope>
    <source>
        <strain evidence="3">CBS 7841</strain>
    </source>
</reference>
<dbReference type="GeneID" id="91090188"/>
<feature type="compositionally biased region" description="Low complexity" evidence="1">
    <location>
        <begin position="423"/>
        <end position="432"/>
    </location>
</feature>
<feature type="compositionally biased region" description="Basic and acidic residues" evidence="1">
    <location>
        <begin position="966"/>
        <end position="976"/>
    </location>
</feature>
<dbReference type="Proteomes" id="UP000094043">
    <property type="component" value="Chromosome 8"/>
</dbReference>
<evidence type="ECO:0000313" key="4">
    <source>
        <dbReference type="Proteomes" id="UP000094043"/>
    </source>
</evidence>
<dbReference type="EMBL" id="CP143791">
    <property type="protein sequence ID" value="WVN90738.1"/>
    <property type="molecule type" value="Genomic_DNA"/>
</dbReference>
<dbReference type="GO" id="GO:0031267">
    <property type="term" value="F:small GTPase binding"/>
    <property type="evidence" value="ECO:0007669"/>
    <property type="project" value="InterPro"/>
</dbReference>
<feature type="compositionally biased region" description="Polar residues" evidence="1">
    <location>
        <begin position="280"/>
        <end position="289"/>
    </location>
</feature>
<feature type="region of interest" description="Disordered" evidence="1">
    <location>
        <begin position="372"/>
        <end position="394"/>
    </location>
</feature>
<dbReference type="Gene3D" id="1.10.555.10">
    <property type="entry name" value="Rho GTPase activation protein"/>
    <property type="match status" value="1"/>
</dbReference>
<dbReference type="InterPro" id="IPR039767">
    <property type="entry name" value="RALBP1"/>
</dbReference>
<reference evidence="3" key="3">
    <citation type="submission" date="2024-01" db="EMBL/GenBank/DDBJ databases">
        <authorList>
            <person name="Coelho M.A."/>
            <person name="David-Palma M."/>
            <person name="Shea T."/>
            <person name="Sun S."/>
            <person name="Cuomo C.A."/>
            <person name="Heitman J."/>
        </authorList>
    </citation>
    <scope>NUCLEOTIDE SEQUENCE</scope>
    <source>
        <strain evidence="3">CBS 7841</strain>
    </source>
</reference>
<reference evidence="3" key="2">
    <citation type="journal article" date="2022" name="Elife">
        <title>Obligate sexual reproduction of a homothallic fungus closely related to the Cryptococcus pathogenic species complex.</title>
        <authorList>
            <person name="Passer A.R."/>
            <person name="Clancey S.A."/>
            <person name="Shea T."/>
            <person name="David-Palma M."/>
            <person name="Averette A.F."/>
            <person name="Boekhout T."/>
            <person name="Porcel B.M."/>
            <person name="Nowrousian M."/>
            <person name="Cuomo C.A."/>
            <person name="Sun S."/>
            <person name="Heitman J."/>
            <person name="Coelho M.A."/>
        </authorList>
    </citation>
    <scope>NUCLEOTIDE SEQUENCE</scope>
    <source>
        <strain evidence="3">CBS 7841</strain>
    </source>
</reference>
<feature type="compositionally biased region" description="Polar residues" evidence="1">
    <location>
        <begin position="1"/>
        <end position="23"/>
    </location>
</feature>
<evidence type="ECO:0000256" key="1">
    <source>
        <dbReference type="SAM" id="MobiDB-lite"/>
    </source>
</evidence>
<dbReference type="GO" id="GO:0007264">
    <property type="term" value="P:small GTPase-mediated signal transduction"/>
    <property type="evidence" value="ECO:0007669"/>
    <property type="project" value="InterPro"/>
</dbReference>
<feature type="domain" description="Rho-GAP" evidence="2">
    <location>
        <begin position="506"/>
        <end position="699"/>
    </location>
</feature>
<dbReference type="PROSITE" id="PS50238">
    <property type="entry name" value="RHOGAP"/>
    <property type="match status" value="1"/>
</dbReference>
<dbReference type="InterPro" id="IPR008936">
    <property type="entry name" value="Rho_GTPase_activation_prot"/>
</dbReference>
<feature type="compositionally biased region" description="Polar residues" evidence="1">
    <location>
        <begin position="135"/>
        <end position="146"/>
    </location>
</feature>
<feature type="region of interest" description="Disordered" evidence="1">
    <location>
        <begin position="135"/>
        <end position="154"/>
    </location>
</feature>